<keyword evidence="3" id="KW-1185">Reference proteome</keyword>
<organism evidence="2 3">
    <name type="scientific">Cyanidium caldarium</name>
    <name type="common">Red alga</name>
    <dbReference type="NCBI Taxonomy" id="2771"/>
    <lineage>
        <taxon>Eukaryota</taxon>
        <taxon>Rhodophyta</taxon>
        <taxon>Bangiophyceae</taxon>
        <taxon>Cyanidiales</taxon>
        <taxon>Cyanidiaceae</taxon>
        <taxon>Cyanidium</taxon>
    </lineage>
</organism>
<sequence>MWASANPHLRLRHKRSQRDALPPPSTSVLLGALHCRSRLVHRRAEQDWRWLRSQLDRQTSYFFGFFVDWYNTLRDVKDNDTLETFYPRNKKRRREYCEACGNTGFDACRFCNSWGHRTFWGSSRRHDYERMLHSDDEKHRRLLEGDAFLIERRVARCRHCCGFGWLPCHECKGHTLPTEWQDLLQ</sequence>
<name>A0AAV9J4C5_CYACA</name>
<dbReference type="Proteomes" id="UP001301350">
    <property type="component" value="Unassembled WGS sequence"/>
</dbReference>
<evidence type="ECO:0000256" key="1">
    <source>
        <dbReference type="SAM" id="MobiDB-lite"/>
    </source>
</evidence>
<dbReference type="EMBL" id="JANCYW010000020">
    <property type="protein sequence ID" value="KAK4538833.1"/>
    <property type="molecule type" value="Genomic_DNA"/>
</dbReference>
<gene>
    <name evidence="2" type="ORF">CDCA_CDCA20G4858</name>
</gene>
<protein>
    <submittedName>
        <fullName evidence="2">Uncharacterized protein</fullName>
    </submittedName>
</protein>
<comment type="caution">
    <text evidence="2">The sequence shown here is derived from an EMBL/GenBank/DDBJ whole genome shotgun (WGS) entry which is preliminary data.</text>
</comment>
<dbReference type="AlphaFoldDB" id="A0AAV9J4C5"/>
<feature type="region of interest" description="Disordered" evidence="1">
    <location>
        <begin position="1"/>
        <end position="24"/>
    </location>
</feature>
<evidence type="ECO:0000313" key="2">
    <source>
        <dbReference type="EMBL" id="KAK4538833.1"/>
    </source>
</evidence>
<proteinExistence type="predicted"/>
<reference evidence="2 3" key="1">
    <citation type="submission" date="2022-07" db="EMBL/GenBank/DDBJ databases">
        <title>Genome-wide signatures of adaptation to extreme environments.</title>
        <authorList>
            <person name="Cho C.H."/>
            <person name="Yoon H.S."/>
        </authorList>
    </citation>
    <scope>NUCLEOTIDE SEQUENCE [LARGE SCALE GENOMIC DNA]</scope>
    <source>
        <strain evidence="2 3">DBV 063 E5</strain>
    </source>
</reference>
<evidence type="ECO:0000313" key="3">
    <source>
        <dbReference type="Proteomes" id="UP001301350"/>
    </source>
</evidence>
<accession>A0AAV9J4C5</accession>